<sequence>MNTSAHASSHATNGPGIRPHPAARYPLTLLGLFVLVWILLGIAPWYRADWLLENVLVFVAVPALVLQYRVLRYSNAAYTCLFAFFVLHQVGAHYTYAAVPYDTWADALFGRSLSDLFDLSRNHYDRLVHFLYGLLVAPAAIELLDRRAPQSRSWRWWLPWFFMVSHATIFEALEAAAAVVFGGDLGQAYLGTQGDVWDAHKDSALAALGAAIAIIAYRQLEASATLPWLGRRDVDTRGTSPGRP</sequence>
<dbReference type="Pfam" id="PF09997">
    <property type="entry name" value="DUF2238"/>
    <property type="match status" value="1"/>
</dbReference>
<accession>A0A7W8D299</accession>
<comment type="caution">
    <text evidence="2">The sequence shown here is derived from an EMBL/GenBank/DDBJ whole genome shotgun (WGS) entry which is preliminary data.</text>
</comment>
<protein>
    <submittedName>
        <fullName evidence="2">Putative membrane protein</fullName>
    </submittedName>
</protein>
<reference evidence="2 3" key="1">
    <citation type="submission" date="2020-08" db="EMBL/GenBank/DDBJ databases">
        <title>Genomic Encyclopedia of Type Strains, Phase IV (KMG-IV): sequencing the most valuable type-strain genomes for metagenomic binning, comparative biology and taxonomic classification.</title>
        <authorList>
            <person name="Goeker M."/>
        </authorList>
    </citation>
    <scope>NUCLEOTIDE SEQUENCE [LARGE SCALE GENOMIC DNA]</scope>
    <source>
        <strain evidence="2 3">DSM 24163</strain>
    </source>
</reference>
<organism evidence="2 3">
    <name type="scientific">Chiayiivirga flava</name>
    <dbReference type="NCBI Taxonomy" id="659595"/>
    <lineage>
        <taxon>Bacteria</taxon>
        <taxon>Pseudomonadati</taxon>
        <taxon>Pseudomonadota</taxon>
        <taxon>Gammaproteobacteria</taxon>
        <taxon>Lysobacterales</taxon>
        <taxon>Lysobacteraceae</taxon>
        <taxon>Chiayiivirga</taxon>
    </lineage>
</organism>
<gene>
    <name evidence="2" type="ORF">HNQ52_000035</name>
</gene>
<feature type="transmembrane region" description="Helical" evidence="1">
    <location>
        <begin position="78"/>
        <end position="99"/>
    </location>
</feature>
<dbReference type="Proteomes" id="UP000521199">
    <property type="component" value="Unassembled WGS sequence"/>
</dbReference>
<keyword evidence="1" id="KW-0812">Transmembrane</keyword>
<dbReference type="RefSeq" id="WP_343059113.1">
    <property type="nucleotide sequence ID" value="NZ_JACHHP010000001.1"/>
</dbReference>
<keyword evidence="3" id="KW-1185">Reference proteome</keyword>
<name>A0A7W8D299_9GAMM</name>
<keyword evidence="1" id="KW-1133">Transmembrane helix</keyword>
<proteinExistence type="predicted"/>
<feature type="transmembrane region" description="Helical" evidence="1">
    <location>
        <begin position="156"/>
        <end position="183"/>
    </location>
</feature>
<keyword evidence="1" id="KW-0472">Membrane</keyword>
<dbReference type="AlphaFoldDB" id="A0A7W8D299"/>
<dbReference type="EMBL" id="JACHHP010000001">
    <property type="protein sequence ID" value="MBB5206519.1"/>
    <property type="molecule type" value="Genomic_DNA"/>
</dbReference>
<evidence type="ECO:0000256" key="1">
    <source>
        <dbReference type="SAM" id="Phobius"/>
    </source>
</evidence>
<evidence type="ECO:0000313" key="3">
    <source>
        <dbReference type="Proteomes" id="UP000521199"/>
    </source>
</evidence>
<feature type="transmembrane region" description="Helical" evidence="1">
    <location>
        <begin position="127"/>
        <end position="144"/>
    </location>
</feature>
<feature type="transmembrane region" description="Helical" evidence="1">
    <location>
        <begin position="27"/>
        <end position="46"/>
    </location>
</feature>
<evidence type="ECO:0000313" key="2">
    <source>
        <dbReference type="EMBL" id="MBB5206519.1"/>
    </source>
</evidence>
<feature type="transmembrane region" description="Helical" evidence="1">
    <location>
        <begin position="52"/>
        <end position="71"/>
    </location>
</feature>
<dbReference type="InterPro" id="IPR014509">
    <property type="entry name" value="YjdF-like"/>
</dbReference>